<accession>A0A016WYT8</accession>
<proteinExistence type="predicted"/>
<dbReference type="Proteomes" id="UP000024635">
    <property type="component" value="Unassembled WGS sequence"/>
</dbReference>
<evidence type="ECO:0000313" key="1">
    <source>
        <dbReference type="EMBL" id="EYC44173.1"/>
    </source>
</evidence>
<organism evidence="1 2">
    <name type="scientific">Ancylostoma ceylanicum</name>
    <dbReference type="NCBI Taxonomy" id="53326"/>
    <lineage>
        <taxon>Eukaryota</taxon>
        <taxon>Metazoa</taxon>
        <taxon>Ecdysozoa</taxon>
        <taxon>Nematoda</taxon>
        <taxon>Chromadorea</taxon>
        <taxon>Rhabditida</taxon>
        <taxon>Rhabditina</taxon>
        <taxon>Rhabditomorpha</taxon>
        <taxon>Strongyloidea</taxon>
        <taxon>Ancylostomatidae</taxon>
        <taxon>Ancylostomatinae</taxon>
        <taxon>Ancylostoma</taxon>
    </lineage>
</organism>
<evidence type="ECO:0000313" key="2">
    <source>
        <dbReference type="Proteomes" id="UP000024635"/>
    </source>
</evidence>
<gene>
    <name evidence="1" type="primary">Acey_s0470.g2033</name>
    <name evidence="1" type="ORF">Y032_0470g2033</name>
</gene>
<reference evidence="2" key="1">
    <citation type="journal article" date="2015" name="Nat. Genet.">
        <title>The genome and transcriptome of the zoonotic hookworm Ancylostoma ceylanicum identify infection-specific gene families.</title>
        <authorList>
            <person name="Schwarz E.M."/>
            <person name="Hu Y."/>
            <person name="Antoshechkin I."/>
            <person name="Miller M.M."/>
            <person name="Sternberg P.W."/>
            <person name="Aroian R.V."/>
        </authorList>
    </citation>
    <scope>NUCLEOTIDE SEQUENCE</scope>
    <source>
        <strain evidence="2">HY135</strain>
    </source>
</reference>
<comment type="caution">
    <text evidence="1">The sequence shown here is derived from an EMBL/GenBank/DDBJ whole genome shotgun (WGS) entry which is preliminary data.</text>
</comment>
<dbReference type="OrthoDB" id="5870942at2759"/>
<name>A0A016WYT8_9BILA</name>
<dbReference type="AlphaFoldDB" id="A0A016WYT8"/>
<protein>
    <submittedName>
        <fullName evidence="1">Uncharacterized protein</fullName>
    </submittedName>
</protein>
<dbReference type="EMBL" id="JARK01000070">
    <property type="protein sequence ID" value="EYC44173.1"/>
    <property type="molecule type" value="Genomic_DNA"/>
</dbReference>
<keyword evidence="2" id="KW-1185">Reference proteome</keyword>
<sequence>MNSSKSLEKCTLFDSTEGLWVQSGPERIADAPSHSCNIFQACNLIRHTTAGNIKFCLVGTALPQRSRFYSAYLDISNSEQHHTLPILRSPVISVTTLVVRWDVTTDQILLSISTVDLFVIFESITLSWTKTILRIYPALRGKPLYQNVPLDSLVKEIYLPSLLPLGLNNTIHVLPSLSLLLLPLLLAKALHLSLSSMILLLPSCPP</sequence>